<keyword evidence="2" id="KW-1185">Reference proteome</keyword>
<sequence length="260" mass="28665">MSDLQNIADLVSVGNELLDDIRGGAISKMQKEHDDKQAEFAQQKSAALNEFNQTAAQEIVKHNEAVAGLLGEAGNRLNPFFSRVDNFVSGRFGMIGHAASYKPDIDVAGYVLWTIPDYAAGDRQNNIGFSGEITFHRYGWNQLSAPIKISAYAAYASEVSYIKNAAGEHVESYAGLRFETLEIDGKQTRVLFCERSGAGSMLFDGIIHRGGSVYHNLQGIETRGEYFGYAIKRNADLSYSVNTDKQYASDMLLDIARRAK</sequence>
<proteinExistence type="predicted"/>
<evidence type="ECO:0008006" key="3">
    <source>
        <dbReference type="Google" id="ProtNLM"/>
    </source>
</evidence>
<comment type="caution">
    <text evidence="1">The sequence shown here is derived from an EMBL/GenBank/DDBJ whole genome shotgun (WGS) entry which is preliminary data.</text>
</comment>
<reference evidence="2" key="1">
    <citation type="submission" date="2019-06" db="EMBL/GenBank/DDBJ databases">
        <title>Co-occurence of chitin degradation, pigmentation and bioactivity in marine Pseudoalteromonas.</title>
        <authorList>
            <person name="Sonnenschein E.C."/>
            <person name="Bech P.K."/>
        </authorList>
    </citation>
    <scope>NUCLEOTIDE SEQUENCE [LARGE SCALE GENOMIC DNA]</scope>
    <source>
        <strain evidence="2">S3895</strain>
    </source>
</reference>
<dbReference type="EMBL" id="PNBW01000038">
    <property type="protein sequence ID" value="TMO75333.1"/>
    <property type="molecule type" value="Genomic_DNA"/>
</dbReference>
<evidence type="ECO:0000313" key="1">
    <source>
        <dbReference type="EMBL" id="TMO75333.1"/>
    </source>
</evidence>
<dbReference type="Proteomes" id="UP000307164">
    <property type="component" value="Unassembled WGS sequence"/>
</dbReference>
<name>A0ABY2VYY5_9GAMM</name>
<organism evidence="1 2">
    <name type="scientific">Pseudoalteromonas aurantia</name>
    <dbReference type="NCBI Taxonomy" id="43654"/>
    <lineage>
        <taxon>Bacteria</taxon>
        <taxon>Pseudomonadati</taxon>
        <taxon>Pseudomonadota</taxon>
        <taxon>Gammaproteobacteria</taxon>
        <taxon>Alteromonadales</taxon>
        <taxon>Pseudoalteromonadaceae</taxon>
        <taxon>Pseudoalteromonas</taxon>
    </lineage>
</organism>
<accession>A0ABY2VYY5</accession>
<dbReference type="RefSeq" id="WP_138676427.1">
    <property type="nucleotide sequence ID" value="NZ_PNBW01000038.1"/>
</dbReference>
<protein>
    <recommendedName>
        <fullName evidence="3">Phage tail protein</fullName>
    </recommendedName>
</protein>
<gene>
    <name evidence="1" type="ORF">CWC20_08405</name>
</gene>
<evidence type="ECO:0000313" key="2">
    <source>
        <dbReference type="Proteomes" id="UP000307164"/>
    </source>
</evidence>